<dbReference type="SUPFAM" id="SSF52540">
    <property type="entry name" value="P-loop containing nucleoside triphosphate hydrolases"/>
    <property type="match status" value="1"/>
</dbReference>
<organism evidence="5 6">
    <name type="scientific">Candidatus Paraprevotella stercoravium</name>
    <dbReference type="NCBI Taxonomy" id="2838725"/>
    <lineage>
        <taxon>Bacteria</taxon>
        <taxon>Pseudomonadati</taxon>
        <taxon>Bacteroidota</taxon>
        <taxon>Bacteroidia</taxon>
        <taxon>Bacteroidales</taxon>
        <taxon>Prevotellaceae</taxon>
        <taxon>Paraprevotella</taxon>
    </lineage>
</organism>
<dbReference type="PROSITE" id="PS50893">
    <property type="entry name" value="ABC_TRANSPORTER_2"/>
    <property type="match status" value="1"/>
</dbReference>
<reference evidence="5" key="2">
    <citation type="submission" date="2021-04" db="EMBL/GenBank/DDBJ databases">
        <authorList>
            <person name="Gilroy R."/>
        </authorList>
    </citation>
    <scope>NUCLEOTIDE SEQUENCE</scope>
    <source>
        <strain evidence="5">G3-2149</strain>
    </source>
</reference>
<evidence type="ECO:0000256" key="3">
    <source>
        <dbReference type="ARBA" id="ARBA00022840"/>
    </source>
</evidence>
<feature type="domain" description="ABC transporter" evidence="4">
    <location>
        <begin position="2"/>
        <end position="206"/>
    </location>
</feature>
<name>A0A9E2L893_9BACT</name>
<sequence length="206" mass="23432">MIHLDHVSLNFKDQYILKDFTEHIHPQELVGISGKSGCGKSSLLRALLGFVPLAEGSIRIGGLPLEPSTVTEIRKMIAYLPQDLNFPVESVRDMIRIPFELHANRQLHFSEEELFELWSRLNLDRKLYNRKVHKISGGQRQRILLSVMVMLHKPLCLIDEPASALDSDSSEKVSELLRRLCEKGSTLVVVSHDPKFLAQCDRTIIL</sequence>
<proteinExistence type="predicted"/>
<comment type="caution">
    <text evidence="5">The sequence shown here is derived from an EMBL/GenBank/DDBJ whole genome shotgun (WGS) entry which is preliminary data.</text>
</comment>
<dbReference type="InterPro" id="IPR017871">
    <property type="entry name" value="ABC_transporter-like_CS"/>
</dbReference>
<dbReference type="GO" id="GO:0016887">
    <property type="term" value="F:ATP hydrolysis activity"/>
    <property type="evidence" value="ECO:0007669"/>
    <property type="project" value="InterPro"/>
</dbReference>
<reference evidence="5" key="1">
    <citation type="journal article" date="2021" name="PeerJ">
        <title>Extensive microbial diversity within the chicken gut microbiome revealed by metagenomics and culture.</title>
        <authorList>
            <person name="Gilroy R."/>
            <person name="Ravi A."/>
            <person name="Getino M."/>
            <person name="Pursley I."/>
            <person name="Horton D.L."/>
            <person name="Alikhan N.F."/>
            <person name="Baker D."/>
            <person name="Gharbi K."/>
            <person name="Hall N."/>
            <person name="Watson M."/>
            <person name="Adriaenssens E.M."/>
            <person name="Foster-Nyarko E."/>
            <person name="Jarju S."/>
            <person name="Secka A."/>
            <person name="Antonio M."/>
            <person name="Oren A."/>
            <person name="Chaudhuri R.R."/>
            <person name="La Ragione R."/>
            <person name="Hildebrand F."/>
            <person name="Pallen M.J."/>
        </authorList>
    </citation>
    <scope>NUCLEOTIDE SEQUENCE</scope>
    <source>
        <strain evidence="5">G3-2149</strain>
    </source>
</reference>
<dbReference type="InterPro" id="IPR003593">
    <property type="entry name" value="AAA+_ATPase"/>
</dbReference>
<dbReference type="AlphaFoldDB" id="A0A9E2L893"/>
<dbReference type="SMART" id="SM00382">
    <property type="entry name" value="AAA"/>
    <property type="match status" value="1"/>
</dbReference>
<dbReference type="InterPro" id="IPR027417">
    <property type="entry name" value="P-loop_NTPase"/>
</dbReference>
<dbReference type="InterPro" id="IPR050153">
    <property type="entry name" value="Metal_Ion_Import_ABC"/>
</dbReference>
<evidence type="ECO:0000256" key="2">
    <source>
        <dbReference type="ARBA" id="ARBA00022741"/>
    </source>
</evidence>
<evidence type="ECO:0000313" key="6">
    <source>
        <dbReference type="Proteomes" id="UP000823865"/>
    </source>
</evidence>
<evidence type="ECO:0000256" key="1">
    <source>
        <dbReference type="ARBA" id="ARBA00022448"/>
    </source>
</evidence>
<dbReference type="Gene3D" id="3.40.50.300">
    <property type="entry name" value="P-loop containing nucleotide triphosphate hydrolases"/>
    <property type="match status" value="1"/>
</dbReference>
<dbReference type="Proteomes" id="UP000823865">
    <property type="component" value="Unassembled WGS sequence"/>
</dbReference>
<keyword evidence="2" id="KW-0547">Nucleotide-binding</keyword>
<dbReference type="InterPro" id="IPR003439">
    <property type="entry name" value="ABC_transporter-like_ATP-bd"/>
</dbReference>
<protein>
    <submittedName>
        <fullName evidence="5">ATP-binding cassette domain-containing protein</fullName>
    </submittedName>
</protein>
<dbReference type="Pfam" id="PF00005">
    <property type="entry name" value="ABC_tran"/>
    <property type="match status" value="1"/>
</dbReference>
<accession>A0A9E2L893</accession>
<dbReference type="PANTHER" id="PTHR42734">
    <property type="entry name" value="METAL TRANSPORT SYSTEM ATP-BINDING PROTEIN TM_0124-RELATED"/>
    <property type="match status" value="1"/>
</dbReference>
<dbReference type="GO" id="GO:0005524">
    <property type="term" value="F:ATP binding"/>
    <property type="evidence" value="ECO:0007669"/>
    <property type="project" value="UniProtKB-KW"/>
</dbReference>
<keyword evidence="3 5" id="KW-0067">ATP-binding</keyword>
<dbReference type="PROSITE" id="PS00211">
    <property type="entry name" value="ABC_TRANSPORTER_1"/>
    <property type="match status" value="1"/>
</dbReference>
<evidence type="ECO:0000313" key="5">
    <source>
        <dbReference type="EMBL" id="MBU3853937.1"/>
    </source>
</evidence>
<gene>
    <name evidence="5" type="ORF">H9789_09030</name>
</gene>
<dbReference type="EMBL" id="JAHLFU010000190">
    <property type="protein sequence ID" value="MBU3853937.1"/>
    <property type="molecule type" value="Genomic_DNA"/>
</dbReference>
<evidence type="ECO:0000259" key="4">
    <source>
        <dbReference type="PROSITE" id="PS50893"/>
    </source>
</evidence>
<keyword evidence="1" id="KW-0813">Transport</keyword>